<evidence type="ECO:0000256" key="9">
    <source>
        <dbReference type="ARBA" id="ARBA00047754"/>
    </source>
</evidence>
<evidence type="ECO:0000256" key="2">
    <source>
        <dbReference type="ARBA" id="ARBA00012274"/>
    </source>
</evidence>
<evidence type="ECO:0000259" key="12">
    <source>
        <dbReference type="PROSITE" id="PS51161"/>
    </source>
</evidence>
<dbReference type="PROSITE" id="PS51161">
    <property type="entry name" value="ATP_CONE"/>
    <property type="match status" value="1"/>
</dbReference>
<reference evidence="13 14" key="2">
    <citation type="journal article" date="2011" name="Stand. Genomic Sci.">
        <title>Complete genome sequence of Tolumonas auensis type strain (TA 4).</title>
        <authorList>
            <person name="Chertkov O."/>
            <person name="Copeland A."/>
            <person name="Lucas S."/>
            <person name="Lapidus A."/>
            <person name="Berry K.W."/>
            <person name="Detter J.C."/>
            <person name="Del Rio T.G."/>
            <person name="Hammon N."/>
            <person name="Dalin E."/>
            <person name="Tice H."/>
            <person name="Pitluck S."/>
            <person name="Richardson P."/>
            <person name="Bruce D."/>
            <person name="Goodwin L."/>
            <person name="Han C."/>
            <person name="Tapia R."/>
            <person name="Saunders E."/>
            <person name="Schmutz J."/>
            <person name="Brettin T."/>
            <person name="Larimer F."/>
            <person name="Land M."/>
            <person name="Hauser L."/>
            <person name="Spring S."/>
            <person name="Rohde M."/>
            <person name="Kyrpides N.C."/>
            <person name="Ivanova N."/>
            <person name="Goker M."/>
            <person name="Beller H.R."/>
            <person name="Klenk H.P."/>
            <person name="Woyke T."/>
        </authorList>
    </citation>
    <scope>NUCLEOTIDE SEQUENCE [LARGE SCALE GENOMIC DNA]</scope>
    <source>
        <strain evidence="14">DSM 9187 / TA4</strain>
    </source>
</reference>
<dbReference type="SUPFAM" id="SSF51998">
    <property type="entry name" value="PFL-like glycyl radical enzymes"/>
    <property type="match status" value="1"/>
</dbReference>
<evidence type="ECO:0000313" key="13">
    <source>
        <dbReference type="EMBL" id="ACQ93044.1"/>
    </source>
</evidence>
<gene>
    <name evidence="13" type="ordered locus">Tola_1429</name>
</gene>
<dbReference type="NCBIfam" id="NF006578">
    <property type="entry name" value="PRK09103.1"/>
    <property type="match status" value="1"/>
</dbReference>
<accession>C4LEM7</accession>
<name>C4LEM7_TOLAT</name>
<dbReference type="UniPathway" id="UPA00326"/>
<dbReference type="EMBL" id="CP001616">
    <property type="protein sequence ID" value="ACQ93044.1"/>
    <property type="molecule type" value="Genomic_DNA"/>
</dbReference>
<dbReference type="InterPro" id="IPR039718">
    <property type="entry name" value="Rrm1"/>
</dbReference>
<dbReference type="Gene3D" id="1.10.1650.20">
    <property type="match status" value="1"/>
</dbReference>
<dbReference type="PROSITE" id="PS00089">
    <property type="entry name" value="RIBORED_LARGE"/>
    <property type="match status" value="1"/>
</dbReference>
<comment type="similarity">
    <text evidence="1 11">Belongs to the ribonucleoside diphosphate reductase large chain family.</text>
</comment>
<dbReference type="GO" id="GO:0004748">
    <property type="term" value="F:ribonucleoside-diphosphate reductase activity, thioredoxin disulfide as acceptor"/>
    <property type="evidence" value="ECO:0007669"/>
    <property type="project" value="UniProtKB-EC"/>
</dbReference>
<dbReference type="InterPro" id="IPR000788">
    <property type="entry name" value="RNR_lg_C"/>
</dbReference>
<keyword evidence="3" id="KW-0021">Allosteric enzyme</keyword>
<evidence type="ECO:0000256" key="8">
    <source>
        <dbReference type="ARBA" id="ARBA00023157"/>
    </source>
</evidence>
<keyword evidence="7 11" id="KW-0215">Deoxyribonucleotide synthesis</keyword>
<dbReference type="PANTHER" id="PTHR11573">
    <property type="entry name" value="RIBONUCLEOSIDE-DIPHOSPHATE REDUCTASE LARGE CHAIN"/>
    <property type="match status" value="1"/>
</dbReference>
<dbReference type="InterPro" id="IPR008926">
    <property type="entry name" value="RNR_R1-su_N"/>
</dbReference>
<dbReference type="InterPro" id="IPR005144">
    <property type="entry name" value="ATP-cone_dom"/>
</dbReference>
<dbReference type="STRING" id="595494.Tola_1429"/>
<comment type="catalytic activity">
    <reaction evidence="9 11">
        <text>a 2'-deoxyribonucleoside 5'-diphosphate + [thioredoxin]-disulfide + H2O = a ribonucleoside 5'-diphosphate + [thioredoxin]-dithiol</text>
        <dbReference type="Rhea" id="RHEA:23252"/>
        <dbReference type="Rhea" id="RHEA-COMP:10698"/>
        <dbReference type="Rhea" id="RHEA-COMP:10700"/>
        <dbReference type="ChEBI" id="CHEBI:15377"/>
        <dbReference type="ChEBI" id="CHEBI:29950"/>
        <dbReference type="ChEBI" id="CHEBI:50058"/>
        <dbReference type="ChEBI" id="CHEBI:57930"/>
        <dbReference type="ChEBI" id="CHEBI:73316"/>
        <dbReference type="EC" id="1.17.4.1"/>
    </reaction>
</comment>
<dbReference type="InterPro" id="IPR013509">
    <property type="entry name" value="RNR_lsu_N"/>
</dbReference>
<keyword evidence="5 10" id="KW-0067">ATP-binding</keyword>
<dbReference type="Pfam" id="PF00317">
    <property type="entry name" value="Ribonuc_red_lgN"/>
    <property type="match status" value="1"/>
</dbReference>
<evidence type="ECO:0000313" key="14">
    <source>
        <dbReference type="Proteomes" id="UP000009073"/>
    </source>
</evidence>
<dbReference type="EC" id="1.17.4.1" evidence="2 11"/>
<dbReference type="Gene3D" id="3.20.70.20">
    <property type="match status" value="1"/>
</dbReference>
<dbReference type="SUPFAM" id="SSF48168">
    <property type="entry name" value="R1 subunit of ribonucleotide reductase, N-terminal domain"/>
    <property type="match status" value="1"/>
</dbReference>
<evidence type="ECO:0000256" key="1">
    <source>
        <dbReference type="ARBA" id="ARBA00010406"/>
    </source>
</evidence>
<dbReference type="GO" id="GO:0005524">
    <property type="term" value="F:ATP binding"/>
    <property type="evidence" value="ECO:0007669"/>
    <property type="project" value="UniProtKB-UniRule"/>
</dbReference>
<proteinExistence type="inferred from homology"/>
<dbReference type="OrthoDB" id="9762933at2"/>
<keyword evidence="4 10" id="KW-0547">Nucleotide-binding</keyword>
<feature type="domain" description="ATP-cone" evidence="12">
    <location>
        <begin position="5"/>
        <end position="95"/>
    </location>
</feature>
<dbReference type="Pfam" id="PF03477">
    <property type="entry name" value="ATP-cone"/>
    <property type="match status" value="1"/>
</dbReference>
<organism evidence="13 14">
    <name type="scientific">Tolumonas auensis (strain DSM 9187 / NBRC 110442 / TA 4)</name>
    <dbReference type="NCBI Taxonomy" id="595494"/>
    <lineage>
        <taxon>Bacteria</taxon>
        <taxon>Pseudomonadati</taxon>
        <taxon>Pseudomonadota</taxon>
        <taxon>Gammaproteobacteria</taxon>
        <taxon>Aeromonadales</taxon>
        <taxon>Aeromonadaceae</taxon>
        <taxon>Tolumonas</taxon>
    </lineage>
</organism>
<evidence type="ECO:0000256" key="11">
    <source>
        <dbReference type="RuleBase" id="RU003410"/>
    </source>
</evidence>
<dbReference type="PRINTS" id="PR01183">
    <property type="entry name" value="RIBORDTASEM1"/>
</dbReference>
<dbReference type="FunFam" id="1.10.1650.20:FF:000001">
    <property type="entry name" value="Ribonucleoside-diphosphate reductase"/>
    <property type="match status" value="1"/>
</dbReference>
<evidence type="ECO:0000256" key="6">
    <source>
        <dbReference type="ARBA" id="ARBA00023002"/>
    </source>
</evidence>
<dbReference type="NCBIfam" id="TIGR02506">
    <property type="entry name" value="NrdE_NrdA"/>
    <property type="match status" value="1"/>
</dbReference>
<keyword evidence="14" id="KW-1185">Reference proteome</keyword>
<sequence>MTASLMVTKRDNHTEALDLDKIHRVVTWAAEGLQGVSVSQVELSAHIQFYDGIRTSDIHETLIKSAADLISEQAPDYQYMAARLAMFHLRKKAYGGFTPPSLFEQVKTQVEAGRYDQQLLTDYSKEEFDLLDGYLAHERDMHFAYAAVKQLEGKYLLQNRVTGEIYESPQFLYMLVAACLFANYPRTTRLDYIKRFYDAVSTFKISLPTPIMSGVRTPTRQFSSCVLIECGDSLDSINATASSIVRYVSQRAGIGINAGRIRALGSEIRGGEAFHTGCIPFYKYFQTAVKCCSQGGVRGGAATVFYPLWHLEVESLLVLKNNRGVEENRVRHMDYGVQINRLMYQRLIQGGNITLFSPSDAPGLYDAFFADQAEFERLYLQYEKDPAIRKRQMKAVELFSLLMQERAGTGRIYIQNVDHCNTHSPFDPAVAPVRQSNLCLEIALPTKPLDHYLDENGEIALCTLSAFNLGAIESLDELEPLAELAVRALDALLDYQDYPIPAAKNGAMWRRPLGIGVINYAYYLAKNGVRYSDGSALGLTHRTFEAIQYYLLKASVKLAKEFGACPRFNETTYAQGILPIDTYKRDLDDLCQEPLLLDWDSLRHEIRQHGLRNSTLTALMPSETSSQIANATNGIEPPRGLISVKASKDGILRQVVPDYTELKDNYELLWSQPNNDGYLQLVGVMQKFVDQAISANTSYDPSRFEGHKVPMKQLLKDLLTAYKYGLKTLYYHNTRDGADDAQLQVAQSDDCSGGACKI</sequence>
<dbReference type="KEGG" id="tau:Tola_1429"/>
<keyword evidence="8" id="KW-1015">Disulfide bond</keyword>
<evidence type="ECO:0000256" key="7">
    <source>
        <dbReference type="ARBA" id="ARBA00023116"/>
    </source>
</evidence>
<dbReference type="eggNOG" id="COG0209">
    <property type="taxonomic scope" value="Bacteria"/>
</dbReference>
<evidence type="ECO:0000256" key="5">
    <source>
        <dbReference type="ARBA" id="ARBA00022840"/>
    </source>
</evidence>
<comment type="function">
    <text evidence="11">Provides the precursors necessary for DNA synthesis. Catalyzes the biosynthesis of deoxyribonucleotides from the corresponding ribonucleotides.</text>
</comment>
<evidence type="ECO:0000256" key="3">
    <source>
        <dbReference type="ARBA" id="ARBA00022533"/>
    </source>
</evidence>
<dbReference type="Proteomes" id="UP000009073">
    <property type="component" value="Chromosome"/>
</dbReference>
<dbReference type="GO" id="GO:0005971">
    <property type="term" value="C:ribonucleoside-diphosphate reductase complex"/>
    <property type="evidence" value="ECO:0007669"/>
    <property type="project" value="TreeGrafter"/>
</dbReference>
<protein>
    <recommendedName>
        <fullName evidence="2 11">Ribonucleoside-diphosphate reductase</fullName>
        <ecNumber evidence="2 11">1.17.4.1</ecNumber>
    </recommendedName>
</protein>
<dbReference type="PANTHER" id="PTHR11573:SF6">
    <property type="entry name" value="RIBONUCLEOSIDE-DIPHOSPHATE REDUCTASE LARGE SUBUNIT"/>
    <property type="match status" value="1"/>
</dbReference>
<dbReference type="RefSeq" id="WP_015878516.1">
    <property type="nucleotide sequence ID" value="NC_012691.1"/>
</dbReference>
<keyword evidence="6 11" id="KW-0560">Oxidoreductase</keyword>
<evidence type="ECO:0000256" key="10">
    <source>
        <dbReference type="PROSITE-ProRule" id="PRU00492"/>
    </source>
</evidence>
<dbReference type="AlphaFoldDB" id="C4LEM7"/>
<dbReference type="InterPro" id="IPR013346">
    <property type="entry name" value="NrdE_NrdA_C"/>
</dbReference>
<reference evidence="14" key="1">
    <citation type="submission" date="2009-05" db="EMBL/GenBank/DDBJ databases">
        <title>Complete sequence of Tolumonas auensis DSM 9187.</title>
        <authorList>
            <consortium name="US DOE Joint Genome Institute"/>
            <person name="Lucas S."/>
            <person name="Copeland A."/>
            <person name="Lapidus A."/>
            <person name="Glavina del Rio T."/>
            <person name="Tice H."/>
            <person name="Bruce D."/>
            <person name="Goodwin L."/>
            <person name="Pitluck S."/>
            <person name="Chertkov O."/>
            <person name="Brettin T."/>
            <person name="Detter J.C."/>
            <person name="Han C."/>
            <person name="Larimer F."/>
            <person name="Land M."/>
            <person name="Hauser L."/>
            <person name="Kyrpides N."/>
            <person name="Mikhailova N."/>
            <person name="Spring S."/>
            <person name="Beller H."/>
        </authorList>
    </citation>
    <scope>NUCLEOTIDE SEQUENCE [LARGE SCALE GENOMIC DNA]</scope>
    <source>
        <strain evidence="14">DSM 9187 / TA4</strain>
    </source>
</reference>
<dbReference type="HOGENOM" id="CLU_000404_3_0_6"/>
<dbReference type="Pfam" id="PF02867">
    <property type="entry name" value="Ribonuc_red_lgC"/>
    <property type="match status" value="1"/>
</dbReference>
<dbReference type="GO" id="GO:0009263">
    <property type="term" value="P:deoxyribonucleotide biosynthetic process"/>
    <property type="evidence" value="ECO:0007669"/>
    <property type="project" value="UniProtKB-KW"/>
</dbReference>
<evidence type="ECO:0000256" key="4">
    <source>
        <dbReference type="ARBA" id="ARBA00022741"/>
    </source>
</evidence>